<accession>A0A4R8LT58</accession>
<keyword evidence="1" id="KW-1133">Transmembrane helix</keyword>
<dbReference type="EMBL" id="SORF01000002">
    <property type="protein sequence ID" value="TDY50688.1"/>
    <property type="molecule type" value="Genomic_DNA"/>
</dbReference>
<proteinExistence type="predicted"/>
<gene>
    <name evidence="2" type="ORF">C7445_102248</name>
</gene>
<comment type="caution">
    <text evidence="2">The sequence shown here is derived from an EMBL/GenBank/DDBJ whole genome shotgun (WGS) entry which is preliminary data.</text>
</comment>
<evidence type="ECO:0000313" key="2">
    <source>
        <dbReference type="EMBL" id="TDY50688.1"/>
    </source>
</evidence>
<organism evidence="2 3">
    <name type="scientific">Alicyclobacillus sacchari</name>
    <dbReference type="NCBI Taxonomy" id="392010"/>
    <lineage>
        <taxon>Bacteria</taxon>
        <taxon>Bacillati</taxon>
        <taxon>Bacillota</taxon>
        <taxon>Bacilli</taxon>
        <taxon>Bacillales</taxon>
        <taxon>Alicyclobacillaceae</taxon>
        <taxon>Alicyclobacillus</taxon>
    </lineage>
</organism>
<dbReference type="Proteomes" id="UP000294581">
    <property type="component" value="Unassembled WGS sequence"/>
</dbReference>
<dbReference type="RefSeq" id="WP_134158614.1">
    <property type="nucleotide sequence ID" value="NZ_BSUS01000001.1"/>
</dbReference>
<keyword evidence="1" id="KW-0472">Membrane</keyword>
<name>A0A4R8LT58_9BACL</name>
<evidence type="ECO:0000256" key="1">
    <source>
        <dbReference type="SAM" id="Phobius"/>
    </source>
</evidence>
<protein>
    <submittedName>
        <fullName evidence="2">Uncharacterized protein</fullName>
    </submittedName>
</protein>
<reference evidence="2 3" key="1">
    <citation type="submission" date="2019-03" db="EMBL/GenBank/DDBJ databases">
        <title>Genomic Encyclopedia of Type Strains, Phase IV (KMG-IV): sequencing the most valuable type-strain genomes for metagenomic binning, comparative biology and taxonomic classification.</title>
        <authorList>
            <person name="Goeker M."/>
        </authorList>
    </citation>
    <scope>NUCLEOTIDE SEQUENCE [LARGE SCALE GENOMIC DNA]</scope>
    <source>
        <strain evidence="2 3">DSM 17974</strain>
    </source>
</reference>
<sequence length="179" mass="20102">MSRVRLLPIFVVAVVVLAILFGGWQAYQHYNLLNPLKRSLQSVAGVQTVDISTGSPDIVQVQLGPFQKLKNGDLQETYHDISNEIENRLGSDVTVRLTDAREGSLTQIFESSFEFYIQEGIAKENYTQMVSEVNQLASKDGIEARITMDNQYIYVQLAKGDHYLYRVIPYTIHQGGASS</sequence>
<keyword evidence="3" id="KW-1185">Reference proteome</keyword>
<dbReference type="OrthoDB" id="2652483at2"/>
<feature type="transmembrane region" description="Helical" evidence="1">
    <location>
        <begin position="7"/>
        <end position="27"/>
    </location>
</feature>
<evidence type="ECO:0000313" key="3">
    <source>
        <dbReference type="Proteomes" id="UP000294581"/>
    </source>
</evidence>
<keyword evidence="1" id="KW-0812">Transmembrane</keyword>
<dbReference type="AlphaFoldDB" id="A0A4R8LT58"/>